<reference evidence="5 6" key="1">
    <citation type="submission" date="2015-12" db="EMBL/GenBank/DDBJ databases">
        <title>Draft genome sequence of Moniliophthora roreri, the causal agent of frosty pod rot of cacao.</title>
        <authorList>
            <person name="Aime M.C."/>
            <person name="Diaz-Valderrama J.R."/>
            <person name="Kijpornyongpan T."/>
            <person name="Phillips-Mora W."/>
        </authorList>
    </citation>
    <scope>NUCLEOTIDE SEQUENCE [LARGE SCALE GENOMIC DNA]</scope>
    <source>
        <strain evidence="5 6">MCA 2952</strain>
    </source>
</reference>
<keyword evidence="4" id="KW-0349">Heme</keyword>
<dbReference type="PANTHER" id="PTHR28657:SF5">
    <property type="entry name" value="INDOLEAMINE 2,3-DIOXYGENASE"/>
    <property type="match status" value="1"/>
</dbReference>
<dbReference type="GO" id="GO:0019441">
    <property type="term" value="P:L-tryptophan catabolic process to kynurenine"/>
    <property type="evidence" value="ECO:0007669"/>
    <property type="project" value="InterPro"/>
</dbReference>
<comment type="similarity">
    <text evidence="1">Belongs to the indoleamine 2,3-dioxygenase family.</text>
</comment>
<dbReference type="InterPro" id="IPR037217">
    <property type="entry name" value="Trp/Indoleamine_2_3_dOase-like"/>
</dbReference>
<dbReference type="GO" id="GO:0033754">
    <property type="term" value="F:indoleamine 2,3-dioxygenase activity"/>
    <property type="evidence" value="ECO:0007669"/>
    <property type="project" value="TreeGrafter"/>
</dbReference>
<comment type="caution">
    <text evidence="5">The sequence shown here is derived from an EMBL/GenBank/DDBJ whole genome shotgun (WGS) entry which is preliminary data.</text>
</comment>
<gene>
    <name evidence="5" type="ORF">WG66_1513</name>
</gene>
<dbReference type="SUPFAM" id="SSF140959">
    <property type="entry name" value="Indolic compounds 2,3-dioxygenase-like"/>
    <property type="match status" value="1"/>
</dbReference>
<sequence length="443" mass="50173">MDVQFTTIPNADSTSVFEVDPKNGFMAPRVPLARLPKDWEPWEALLDAAIAERLRPGDTAGLTETDEARSERWRAIVRQTPVLPTDQLQTSLPLLRRAHLVLAFLLHFYVQTLPTTAPVFIPRPISIPILHVSNYLGMPPVVTFADTVLYNWTTKTPLDPAHFPPALDNLRSQTLFSGLPDEEEFYLSSARIELRGVEALDIMRMTMDEIFVGDNLAVGRITKCLHRLAIVINDLRQLILDVRKGCDPEMYYNDVRPWFRGEDSDESKRKWVFEGLEDLEGIEEPKELSGASAGQSSLVHSLDCFLGVDNVRPSPESNPSFMARMQVYMPRSHRLFLDHLADTNLPLRKFVEENGTQSKELLEAYNKAVMALKDFRDAHMIIVTLYIIGPARRARKAKEEKERLEREKQEALKGTGGTDLVKFLKGIRNQTADTVISSTSKSF</sequence>
<dbReference type="Gene3D" id="1.20.58.480">
    <property type="match status" value="1"/>
</dbReference>
<dbReference type="eggNOG" id="ENOG502QV6W">
    <property type="taxonomic scope" value="Eukaryota"/>
</dbReference>
<dbReference type="GO" id="GO:0005737">
    <property type="term" value="C:cytoplasm"/>
    <property type="evidence" value="ECO:0007669"/>
    <property type="project" value="TreeGrafter"/>
</dbReference>
<protein>
    <submittedName>
        <fullName evidence="5">Putative indoleamine 2,3-dioxyganese b</fullName>
    </submittedName>
</protein>
<feature type="binding site" description="proximal binding residue" evidence="4">
    <location>
        <position position="379"/>
    </location>
    <ligand>
        <name>heme b</name>
        <dbReference type="ChEBI" id="CHEBI:60344"/>
    </ligand>
    <ligandPart>
        <name>Fe</name>
        <dbReference type="ChEBI" id="CHEBI:18248"/>
    </ligandPart>
</feature>
<evidence type="ECO:0000256" key="4">
    <source>
        <dbReference type="PIRSR" id="PIRSR600898-1"/>
    </source>
</evidence>
<organism evidence="5 6">
    <name type="scientific">Moniliophthora roreri</name>
    <name type="common">Frosty pod rot fungus</name>
    <name type="synonym">Monilia roreri</name>
    <dbReference type="NCBI Taxonomy" id="221103"/>
    <lineage>
        <taxon>Eukaryota</taxon>
        <taxon>Fungi</taxon>
        <taxon>Dikarya</taxon>
        <taxon>Basidiomycota</taxon>
        <taxon>Agaricomycotina</taxon>
        <taxon>Agaricomycetes</taxon>
        <taxon>Agaricomycetidae</taxon>
        <taxon>Agaricales</taxon>
        <taxon>Marasmiineae</taxon>
        <taxon>Marasmiaceae</taxon>
        <taxon>Moniliophthora</taxon>
    </lineage>
</organism>
<evidence type="ECO:0000313" key="6">
    <source>
        <dbReference type="Proteomes" id="UP000054988"/>
    </source>
</evidence>
<evidence type="ECO:0000256" key="1">
    <source>
        <dbReference type="ARBA" id="ARBA00007119"/>
    </source>
</evidence>
<dbReference type="Pfam" id="PF01231">
    <property type="entry name" value="IDO"/>
    <property type="match status" value="1"/>
</dbReference>
<name>A0A0W0GBI5_MONRR</name>
<dbReference type="AlphaFoldDB" id="A0A0W0GBI5"/>
<keyword evidence="2 4" id="KW-0479">Metal-binding</keyword>
<dbReference type="Proteomes" id="UP000054988">
    <property type="component" value="Unassembled WGS sequence"/>
</dbReference>
<proteinExistence type="inferred from homology"/>
<evidence type="ECO:0000256" key="2">
    <source>
        <dbReference type="ARBA" id="ARBA00022723"/>
    </source>
</evidence>
<dbReference type="GO" id="GO:0020037">
    <property type="term" value="F:heme binding"/>
    <property type="evidence" value="ECO:0007669"/>
    <property type="project" value="InterPro"/>
</dbReference>
<keyword evidence="3 4" id="KW-0408">Iron</keyword>
<dbReference type="GO" id="GO:0046872">
    <property type="term" value="F:metal ion binding"/>
    <property type="evidence" value="ECO:0007669"/>
    <property type="project" value="UniProtKB-KW"/>
</dbReference>
<dbReference type="EMBL" id="LATX01000561">
    <property type="protein sequence ID" value="KTB45916.1"/>
    <property type="molecule type" value="Genomic_DNA"/>
</dbReference>
<dbReference type="PANTHER" id="PTHR28657">
    <property type="entry name" value="INDOLEAMINE 2,3-DIOXYGENASE"/>
    <property type="match status" value="1"/>
</dbReference>
<dbReference type="InterPro" id="IPR000898">
    <property type="entry name" value="Indolamine_dOase"/>
</dbReference>
<dbReference type="GO" id="GO:0034354">
    <property type="term" value="P:'de novo' NAD+ biosynthetic process from L-tryptophan"/>
    <property type="evidence" value="ECO:0007669"/>
    <property type="project" value="TreeGrafter"/>
</dbReference>
<evidence type="ECO:0000313" key="5">
    <source>
        <dbReference type="EMBL" id="KTB45916.1"/>
    </source>
</evidence>
<accession>A0A0W0GBI5</accession>
<evidence type="ECO:0000256" key="3">
    <source>
        <dbReference type="ARBA" id="ARBA00023004"/>
    </source>
</evidence>